<reference evidence="4 5" key="1">
    <citation type="journal article" date="2016" name="Mol. Biol. Evol.">
        <title>Comparative Genomics of Early-Diverging Mushroom-Forming Fungi Provides Insights into the Origins of Lignocellulose Decay Capabilities.</title>
        <authorList>
            <person name="Nagy L.G."/>
            <person name="Riley R."/>
            <person name="Tritt A."/>
            <person name="Adam C."/>
            <person name="Daum C."/>
            <person name="Floudas D."/>
            <person name="Sun H."/>
            <person name="Yadav J.S."/>
            <person name="Pangilinan J."/>
            <person name="Larsson K.H."/>
            <person name="Matsuura K."/>
            <person name="Barry K."/>
            <person name="Labutti K."/>
            <person name="Kuo R."/>
            <person name="Ohm R.A."/>
            <person name="Bhattacharya S.S."/>
            <person name="Shirouzu T."/>
            <person name="Yoshinaga Y."/>
            <person name="Martin F.M."/>
            <person name="Grigoriev I.V."/>
            <person name="Hibbett D.S."/>
        </authorList>
    </citation>
    <scope>NUCLEOTIDE SEQUENCE [LARGE SCALE GENOMIC DNA]</scope>
    <source>
        <strain evidence="4 5">HHB12029</strain>
    </source>
</reference>
<dbReference type="GO" id="GO:0016491">
    <property type="term" value="F:oxidoreductase activity"/>
    <property type="evidence" value="ECO:0007669"/>
    <property type="project" value="UniProtKB-KW"/>
</dbReference>
<dbReference type="OrthoDB" id="1720422at2759"/>
<evidence type="ECO:0000313" key="4">
    <source>
        <dbReference type="EMBL" id="KZV83524.1"/>
    </source>
</evidence>
<organism evidence="4 5">
    <name type="scientific">Exidia glandulosa HHB12029</name>
    <dbReference type="NCBI Taxonomy" id="1314781"/>
    <lineage>
        <taxon>Eukaryota</taxon>
        <taxon>Fungi</taxon>
        <taxon>Dikarya</taxon>
        <taxon>Basidiomycota</taxon>
        <taxon>Agaricomycotina</taxon>
        <taxon>Agaricomycetes</taxon>
        <taxon>Auriculariales</taxon>
        <taxon>Exidiaceae</taxon>
        <taxon>Exidia</taxon>
    </lineage>
</organism>
<keyword evidence="5" id="KW-1185">Reference proteome</keyword>
<proteinExistence type="predicted"/>
<evidence type="ECO:0000259" key="3">
    <source>
        <dbReference type="Pfam" id="PF00248"/>
    </source>
</evidence>
<gene>
    <name evidence="4" type="ORF">EXIGLDRAFT_777483</name>
</gene>
<dbReference type="AlphaFoldDB" id="A0A165CZS6"/>
<dbReference type="SUPFAM" id="SSF51430">
    <property type="entry name" value="NAD(P)-linked oxidoreductase"/>
    <property type="match status" value="1"/>
</dbReference>
<dbReference type="CDD" id="cd19079">
    <property type="entry name" value="AKR_EcYajO-like"/>
    <property type="match status" value="1"/>
</dbReference>
<accession>A0A165CZS6</accession>
<dbReference type="InParanoid" id="A0A165CZS6"/>
<evidence type="ECO:0000313" key="5">
    <source>
        <dbReference type="Proteomes" id="UP000077266"/>
    </source>
</evidence>
<dbReference type="InterPro" id="IPR023210">
    <property type="entry name" value="NADP_OxRdtase_dom"/>
</dbReference>
<sequence length="345" mass="38913">MSERTVQYHQLGKWGLRVSVPIVGAMSFGHPAWAPWVVPKEKGVEILKAAWDRGVTTIDTANVYSNGHSEIAVADFMEKYQIPRHKLLIFTKCFGMVPDDPSIRGAFRPDLKFTRDLVNQHGLSRAAIFNAVDASLARLRTTYIDLLQIHRFDPDTPPEEIMKALHDLVESGKVRYIGASSMRTWQFALLNDTAEKHGWTKFVSMQNEYSLLYREEEREMIPYCNYNGIGIIPWGPLQGGTLARPLQEGEASLRVQSAKGSPFEAKHSSADQEIVKRVEEIAKKKGWTMSEVALAWVNKRVASPIVGVSSVERLEQAMIGGYVLTEEDEKYLEEPYVPKNIRGHA</sequence>
<dbReference type="FunFam" id="3.20.20.100:FF:000004">
    <property type="entry name" value="Oxidoreductase, aldo/keto reductase"/>
    <property type="match status" value="1"/>
</dbReference>
<dbReference type="Gene3D" id="3.20.20.100">
    <property type="entry name" value="NADP-dependent oxidoreductase domain"/>
    <property type="match status" value="1"/>
</dbReference>
<dbReference type="InterPro" id="IPR036812">
    <property type="entry name" value="NAD(P)_OxRdtase_dom_sf"/>
</dbReference>
<keyword evidence="1" id="KW-0521">NADP</keyword>
<dbReference type="Pfam" id="PF00248">
    <property type="entry name" value="Aldo_ket_red"/>
    <property type="match status" value="1"/>
</dbReference>
<dbReference type="EMBL" id="KV426267">
    <property type="protein sequence ID" value="KZV83524.1"/>
    <property type="molecule type" value="Genomic_DNA"/>
</dbReference>
<keyword evidence="2" id="KW-0560">Oxidoreductase</keyword>
<dbReference type="GO" id="GO:0005829">
    <property type="term" value="C:cytosol"/>
    <property type="evidence" value="ECO:0007669"/>
    <property type="project" value="UniProtKB-ARBA"/>
</dbReference>
<protein>
    <submittedName>
        <fullName evidence="4">Aldo/keto reductase</fullName>
    </submittedName>
</protein>
<dbReference type="STRING" id="1314781.A0A165CZS6"/>
<dbReference type="PANTHER" id="PTHR43364:SF9">
    <property type="entry name" value="OXIDOREDUCTASE"/>
    <property type="match status" value="1"/>
</dbReference>
<dbReference type="PANTHER" id="PTHR43364">
    <property type="entry name" value="NADH-SPECIFIC METHYLGLYOXAL REDUCTASE-RELATED"/>
    <property type="match status" value="1"/>
</dbReference>
<evidence type="ECO:0000256" key="1">
    <source>
        <dbReference type="ARBA" id="ARBA00022857"/>
    </source>
</evidence>
<evidence type="ECO:0000256" key="2">
    <source>
        <dbReference type="ARBA" id="ARBA00023002"/>
    </source>
</evidence>
<dbReference type="InterPro" id="IPR050523">
    <property type="entry name" value="AKR_Detox_Biosynth"/>
</dbReference>
<name>A0A165CZS6_EXIGL</name>
<dbReference type="Proteomes" id="UP000077266">
    <property type="component" value="Unassembled WGS sequence"/>
</dbReference>
<feature type="domain" description="NADP-dependent oxidoreductase" evidence="3">
    <location>
        <begin position="22"/>
        <end position="328"/>
    </location>
</feature>